<sequence>MTTTVTPDARANAGRALAWSLLNTAVAKFGTVAIGIALARMLGPEEFGTFAVATVALLAVLSFNELGVSLAIVRWEGDPADMAPTVTTISTVMSLVLGVMMVAAAPAFTAAMGAPEATLPVQLLSLSVLINGVVATPVALMQRAFRQDQRMIADQVNVWLGAAVSLAMAVMGFGAMSLVVGSLVGGIVSGVLFLRFSPHPLRFGYDHVLARRLLAFGLPLAGASIIVFLVSFIDQLVVGRMLGPEQLGYYVLAVNLASWPLTLFSKPLRSVAPALFSRMQHDPEAMSSSFGRVLRPVAAVGFPLCALIAVAAPQIVAFLYGEAWNGVGEVLRWLAVLAAARLFFELSYDYLVVRGRSRALLRIQVVWLLCLAPAVWLGVRGGGTEGAALALLLTSVCVSFPMYVLELRRVGVGSRGVATAVSAPVLGSVLVMVVVLAVLHQGSSGIVPLMVSGMVAVLAAAVQMWWIRGDLSVFRTGAA</sequence>
<dbReference type="Pfam" id="PF13440">
    <property type="entry name" value="Polysacc_synt_3"/>
    <property type="match status" value="1"/>
</dbReference>
<dbReference type="EMBL" id="JAPPUX010000003">
    <property type="protein sequence ID" value="MCY4726966.1"/>
    <property type="molecule type" value="Genomic_DNA"/>
</dbReference>
<evidence type="ECO:0000256" key="4">
    <source>
        <dbReference type="ARBA" id="ARBA00022692"/>
    </source>
</evidence>
<evidence type="ECO:0000313" key="9">
    <source>
        <dbReference type="Proteomes" id="UP001074726"/>
    </source>
</evidence>
<evidence type="ECO:0000256" key="6">
    <source>
        <dbReference type="ARBA" id="ARBA00023136"/>
    </source>
</evidence>
<dbReference type="InterPro" id="IPR050833">
    <property type="entry name" value="Poly_Biosynth_Transport"/>
</dbReference>
<keyword evidence="4 7" id="KW-0812">Transmembrane</keyword>
<keyword evidence="5 7" id="KW-1133">Transmembrane helix</keyword>
<accession>A0ABT4CDB8</accession>
<evidence type="ECO:0000313" key="8">
    <source>
        <dbReference type="EMBL" id="MCY4726966.1"/>
    </source>
</evidence>
<organism evidence="8 9">
    <name type="scientific">Nocardioides pini</name>
    <dbReference type="NCBI Taxonomy" id="2975053"/>
    <lineage>
        <taxon>Bacteria</taxon>
        <taxon>Bacillati</taxon>
        <taxon>Actinomycetota</taxon>
        <taxon>Actinomycetes</taxon>
        <taxon>Propionibacteriales</taxon>
        <taxon>Nocardioidaceae</taxon>
        <taxon>Nocardioides</taxon>
    </lineage>
</organism>
<evidence type="ECO:0000256" key="3">
    <source>
        <dbReference type="ARBA" id="ARBA00022475"/>
    </source>
</evidence>
<dbReference type="PANTHER" id="PTHR30250:SF10">
    <property type="entry name" value="LIPOPOLYSACCHARIDE BIOSYNTHESIS PROTEIN WZXC"/>
    <property type="match status" value="1"/>
</dbReference>
<feature type="transmembrane region" description="Helical" evidence="7">
    <location>
        <begin position="123"/>
        <end position="140"/>
    </location>
</feature>
<dbReference type="CDD" id="cd13127">
    <property type="entry name" value="MATE_tuaB_like"/>
    <property type="match status" value="1"/>
</dbReference>
<feature type="transmembrane region" description="Helical" evidence="7">
    <location>
        <begin position="92"/>
        <end position="111"/>
    </location>
</feature>
<comment type="subcellular location">
    <subcellularLocation>
        <location evidence="1">Cell membrane</location>
        <topology evidence="1">Multi-pass membrane protein</topology>
    </subcellularLocation>
</comment>
<name>A0ABT4CDB8_9ACTN</name>
<feature type="transmembrane region" description="Helical" evidence="7">
    <location>
        <begin position="213"/>
        <end position="233"/>
    </location>
</feature>
<feature type="transmembrane region" description="Helical" evidence="7">
    <location>
        <begin position="359"/>
        <end position="379"/>
    </location>
</feature>
<evidence type="ECO:0000256" key="7">
    <source>
        <dbReference type="SAM" id="Phobius"/>
    </source>
</evidence>
<reference evidence="8" key="1">
    <citation type="submission" date="2022-08" db="EMBL/GenBank/DDBJ databases">
        <title>Genome sequencing of Nocardioides sp. STR2.</title>
        <authorList>
            <person name="So Y."/>
        </authorList>
    </citation>
    <scope>NUCLEOTIDE SEQUENCE</scope>
    <source>
        <strain evidence="8">STR2</strain>
    </source>
</reference>
<comment type="caution">
    <text evidence="8">The sequence shown here is derived from an EMBL/GenBank/DDBJ whole genome shotgun (WGS) entry which is preliminary data.</text>
</comment>
<comment type="similarity">
    <text evidence="2">Belongs to the polysaccharide synthase family.</text>
</comment>
<evidence type="ECO:0000256" key="2">
    <source>
        <dbReference type="ARBA" id="ARBA00007430"/>
    </source>
</evidence>
<evidence type="ECO:0000256" key="1">
    <source>
        <dbReference type="ARBA" id="ARBA00004651"/>
    </source>
</evidence>
<feature type="transmembrane region" description="Helical" evidence="7">
    <location>
        <begin position="417"/>
        <end position="439"/>
    </location>
</feature>
<gene>
    <name evidence="8" type="ORF">NYO98_11820</name>
</gene>
<keyword evidence="3" id="KW-1003">Cell membrane</keyword>
<feature type="transmembrane region" description="Helical" evidence="7">
    <location>
        <begin position="297"/>
        <end position="321"/>
    </location>
</feature>
<evidence type="ECO:0000256" key="5">
    <source>
        <dbReference type="ARBA" id="ARBA00022989"/>
    </source>
</evidence>
<feature type="transmembrane region" description="Helical" evidence="7">
    <location>
        <begin position="160"/>
        <end position="193"/>
    </location>
</feature>
<dbReference type="RefSeq" id="WP_268111917.1">
    <property type="nucleotide sequence ID" value="NZ_JAPPUX010000003.1"/>
</dbReference>
<dbReference type="Proteomes" id="UP001074726">
    <property type="component" value="Unassembled WGS sequence"/>
</dbReference>
<feature type="transmembrane region" description="Helical" evidence="7">
    <location>
        <begin position="333"/>
        <end position="352"/>
    </location>
</feature>
<proteinExistence type="inferred from homology"/>
<protein>
    <submittedName>
        <fullName evidence="8">Lipopolysaccharide biosynthesis protein</fullName>
    </submittedName>
</protein>
<feature type="transmembrane region" description="Helical" evidence="7">
    <location>
        <begin position="16"/>
        <end position="38"/>
    </location>
</feature>
<keyword evidence="9" id="KW-1185">Reference proteome</keyword>
<keyword evidence="6 7" id="KW-0472">Membrane</keyword>
<feature type="transmembrane region" description="Helical" evidence="7">
    <location>
        <begin position="445"/>
        <end position="467"/>
    </location>
</feature>
<dbReference type="PANTHER" id="PTHR30250">
    <property type="entry name" value="PST FAMILY PREDICTED COLANIC ACID TRANSPORTER"/>
    <property type="match status" value="1"/>
</dbReference>
<feature type="transmembrane region" description="Helical" evidence="7">
    <location>
        <begin position="50"/>
        <end position="72"/>
    </location>
</feature>
<feature type="transmembrane region" description="Helical" evidence="7">
    <location>
        <begin position="385"/>
        <end position="405"/>
    </location>
</feature>